<dbReference type="AlphaFoldDB" id="A0A5Q4YWH0"/>
<dbReference type="KEGG" id="pdio:PDMSB3_4128"/>
<evidence type="ECO:0000313" key="2">
    <source>
        <dbReference type="EMBL" id="VVD30572.1"/>
    </source>
</evidence>
<organism evidence="2 3">
    <name type="scientific">Paraburkholderia dioscoreae</name>
    <dbReference type="NCBI Taxonomy" id="2604047"/>
    <lineage>
        <taxon>Bacteria</taxon>
        <taxon>Pseudomonadati</taxon>
        <taxon>Pseudomonadota</taxon>
        <taxon>Betaproteobacteria</taxon>
        <taxon>Burkholderiales</taxon>
        <taxon>Burkholderiaceae</taxon>
        <taxon>Paraburkholderia</taxon>
    </lineage>
</organism>
<feature type="region of interest" description="Disordered" evidence="1">
    <location>
        <begin position="1"/>
        <end position="28"/>
    </location>
</feature>
<evidence type="ECO:0000313" key="3">
    <source>
        <dbReference type="Proteomes" id="UP000325811"/>
    </source>
</evidence>
<gene>
    <name evidence="2" type="ORF">PDMSB3_4128</name>
</gene>
<name>A0A5Q4YWH0_9BURK</name>
<evidence type="ECO:0000256" key="1">
    <source>
        <dbReference type="SAM" id="MobiDB-lite"/>
    </source>
</evidence>
<proteinExistence type="predicted"/>
<protein>
    <submittedName>
        <fullName evidence="2">Uncharacterized protein</fullName>
    </submittedName>
</protein>
<sequence length="64" mass="7366">MLRRTPLTGKPCSKMALSSSNDRSQKNPEFPYAENYAVDVVIRNELPALYGWSHFYFLSNAGYY</sequence>
<dbReference type="Proteomes" id="UP000325811">
    <property type="component" value="Chromosome I"/>
</dbReference>
<accession>A0A5Q4YWH0</accession>
<keyword evidence="3" id="KW-1185">Reference proteome</keyword>
<reference evidence="2 3" key="1">
    <citation type="submission" date="2019-08" db="EMBL/GenBank/DDBJ databases">
        <authorList>
            <person name="Herpell B J."/>
        </authorList>
    </citation>
    <scope>NUCLEOTIDE SEQUENCE [LARGE SCALE GENOMIC DNA]</scope>
    <source>
        <strain evidence="3">Msb3</strain>
    </source>
</reference>
<dbReference type="EMBL" id="LR699553">
    <property type="protein sequence ID" value="VVD30572.1"/>
    <property type="molecule type" value="Genomic_DNA"/>
</dbReference>